<dbReference type="Pfam" id="PF01070">
    <property type="entry name" value="FMN_dh"/>
    <property type="match status" value="1"/>
</dbReference>
<dbReference type="PANTHER" id="PTHR10578:SF149">
    <property type="entry name" value="2-HYDROXYACID OXIDASE 2"/>
    <property type="match status" value="1"/>
</dbReference>
<dbReference type="PROSITE" id="PS00557">
    <property type="entry name" value="FMN_HYDROXY_ACID_DH_1"/>
    <property type="match status" value="1"/>
</dbReference>
<organism evidence="5 6">
    <name type="scientific">Neonectria punicea</name>
    <dbReference type="NCBI Taxonomy" id="979145"/>
    <lineage>
        <taxon>Eukaryota</taxon>
        <taxon>Fungi</taxon>
        <taxon>Dikarya</taxon>
        <taxon>Ascomycota</taxon>
        <taxon>Pezizomycotina</taxon>
        <taxon>Sordariomycetes</taxon>
        <taxon>Hypocreomycetidae</taxon>
        <taxon>Hypocreales</taxon>
        <taxon>Nectriaceae</taxon>
        <taxon>Neonectria</taxon>
    </lineage>
</organism>
<dbReference type="EMBL" id="JAZAVJ010000038">
    <property type="protein sequence ID" value="KAK7419366.1"/>
    <property type="molecule type" value="Genomic_DNA"/>
</dbReference>
<dbReference type="InterPro" id="IPR000262">
    <property type="entry name" value="FMN-dep_DH"/>
</dbReference>
<feature type="domain" description="FMN hydroxy acid dehydrogenase" evidence="4">
    <location>
        <begin position="7"/>
        <end position="364"/>
    </location>
</feature>
<evidence type="ECO:0000313" key="5">
    <source>
        <dbReference type="EMBL" id="KAK7419366.1"/>
    </source>
</evidence>
<proteinExistence type="inferred from homology"/>
<dbReference type="InterPro" id="IPR037396">
    <property type="entry name" value="FMN_HAD"/>
</dbReference>
<evidence type="ECO:0000313" key="6">
    <source>
        <dbReference type="Proteomes" id="UP001498476"/>
    </source>
</evidence>
<dbReference type="PIRSF" id="PIRSF000138">
    <property type="entry name" value="Al-hdrx_acd_dh"/>
    <property type="match status" value="1"/>
</dbReference>
<keyword evidence="6" id="KW-1185">Reference proteome</keyword>
<comment type="caution">
    <text evidence="5">The sequence shown here is derived from an EMBL/GenBank/DDBJ whole genome shotgun (WGS) entry which is preliminary data.</text>
</comment>
<evidence type="ECO:0000259" key="4">
    <source>
        <dbReference type="PROSITE" id="PS51349"/>
    </source>
</evidence>
<dbReference type="PANTHER" id="PTHR10578">
    <property type="entry name" value="S -2-HYDROXY-ACID OXIDASE-RELATED"/>
    <property type="match status" value="1"/>
</dbReference>
<comment type="similarity">
    <text evidence="3">Belongs to the FMN-dependent alpha-hydroxy acid dehydrogenase family.</text>
</comment>
<dbReference type="Proteomes" id="UP001498476">
    <property type="component" value="Unassembled WGS sequence"/>
</dbReference>
<accession>A0ABR1HE41</accession>
<evidence type="ECO:0000256" key="3">
    <source>
        <dbReference type="ARBA" id="ARBA00024042"/>
    </source>
</evidence>
<keyword evidence="2" id="KW-0560">Oxidoreductase</keyword>
<evidence type="ECO:0000256" key="1">
    <source>
        <dbReference type="ARBA" id="ARBA00001917"/>
    </source>
</evidence>
<protein>
    <recommendedName>
        <fullName evidence="4">FMN hydroxy acid dehydrogenase domain-containing protein</fullName>
    </recommendedName>
</protein>
<sequence>MANRGQSYDAQVHSIKDLERLGSARLPKSTREYYNEGAMDLITLRENESAYDRYKIRPRVLRDLSGLDTSTTLFGTKVTFPFGFSPSTMQTLAHPDEEVGTSKAAAAVGVPMGLSNYSTMPLEDVISHAKGNPYVMQISMLKNKDATIRLINRAEKAGFKALLLTLDAPYLGRRLNEFRNQFGVLKGMEYPNLFPGVDVTNLEDGDESMAYDSSLEWPEFMPFFRKHTKMEIWGKGIYTIQDAELAIEHGLDGIIISNHGGRQLDTVPASLDVLREIVPIAKGRISIAVDGGIRRGTDIFKALALGADFCLAGRPAIWGLAYNGEKGAELGLRLLYDEFKTCMALTGCRNVKEISKDYLSLLQPNGLLSKL</sequence>
<reference evidence="5 6" key="1">
    <citation type="journal article" date="2025" name="Microbiol. Resour. Announc.">
        <title>Draft genome sequences for Neonectria magnoliae and Neonectria punicea, canker pathogens of Liriodendron tulipifera and Acer saccharum in West Virginia.</title>
        <authorList>
            <person name="Petronek H.M."/>
            <person name="Kasson M.T."/>
            <person name="Metheny A.M."/>
            <person name="Stauder C.M."/>
            <person name="Lovett B."/>
            <person name="Lynch S.C."/>
            <person name="Garnas J.R."/>
            <person name="Kasson L.R."/>
            <person name="Stajich J.E."/>
        </authorList>
    </citation>
    <scope>NUCLEOTIDE SEQUENCE [LARGE SCALE GENOMIC DNA]</scope>
    <source>
        <strain evidence="5 6">NRRL 64653</strain>
    </source>
</reference>
<dbReference type="InterPro" id="IPR012133">
    <property type="entry name" value="Alpha-hydoxy_acid_DH_FMN"/>
</dbReference>
<dbReference type="CDD" id="cd02809">
    <property type="entry name" value="alpha_hydroxyacid_oxid_FMN"/>
    <property type="match status" value="1"/>
</dbReference>
<comment type="cofactor">
    <cofactor evidence="1">
        <name>FMN</name>
        <dbReference type="ChEBI" id="CHEBI:58210"/>
    </cofactor>
</comment>
<dbReference type="PROSITE" id="PS51349">
    <property type="entry name" value="FMN_HYDROXY_ACID_DH_2"/>
    <property type="match status" value="1"/>
</dbReference>
<dbReference type="SUPFAM" id="SSF51395">
    <property type="entry name" value="FMN-linked oxidoreductases"/>
    <property type="match status" value="1"/>
</dbReference>
<name>A0ABR1HE41_9HYPO</name>
<dbReference type="InterPro" id="IPR013785">
    <property type="entry name" value="Aldolase_TIM"/>
</dbReference>
<dbReference type="InterPro" id="IPR008259">
    <property type="entry name" value="FMN_hydac_DH_AS"/>
</dbReference>
<evidence type="ECO:0000256" key="2">
    <source>
        <dbReference type="ARBA" id="ARBA00023002"/>
    </source>
</evidence>
<dbReference type="Gene3D" id="3.20.20.70">
    <property type="entry name" value="Aldolase class I"/>
    <property type="match status" value="1"/>
</dbReference>
<gene>
    <name evidence="5" type="ORF">QQX98_003318</name>
</gene>